<comment type="caution">
    <text evidence="2">The sequence shown here is derived from an EMBL/GenBank/DDBJ whole genome shotgun (WGS) entry which is preliminary data.</text>
</comment>
<dbReference type="Proteomes" id="UP000052167">
    <property type="component" value="Unassembled WGS sequence"/>
</dbReference>
<dbReference type="Pfam" id="PF04577">
    <property type="entry name" value="Glyco_transf_61"/>
    <property type="match status" value="1"/>
</dbReference>
<evidence type="ECO:0000259" key="1">
    <source>
        <dbReference type="Pfam" id="PF04577"/>
    </source>
</evidence>
<protein>
    <recommendedName>
        <fullName evidence="1">Glycosyltransferase 61 catalytic domain-containing protein</fullName>
    </recommendedName>
</protein>
<dbReference type="InterPro" id="IPR049625">
    <property type="entry name" value="Glyco_transf_61_cat"/>
</dbReference>
<feature type="domain" description="Glycosyltransferase 61 catalytic" evidence="1">
    <location>
        <begin position="166"/>
        <end position="291"/>
    </location>
</feature>
<dbReference type="RefSeq" id="WP_037167702.1">
    <property type="nucleotide sequence ID" value="NZ_JOKI01000018.1"/>
</dbReference>
<name>A0A922TAT4_9HYPH</name>
<sequence length="348" mass="38945">MLSWRPVSHFGRKAIGCGEAQLDAVAAEQWTIAPATRRYIPPARFLPHHLERIRATRFGSIAEVVRGFRGDYESVQQATVALRLRDVDLIDGTLYTGRAAYPLRPRRRRLPVYVRPKAAMTQATLFESWMGNRWFGMWLLDDCLTYQLAADSGHPVRTRAPATRHQEEYSRQLQFCAQPIADMHFDDLVVFRDHGSNEGKQRRADALKAKLRGSGLFARHPGVFLLRGQTGDRRLLVNECEIAEHFARHRGFRVLDPTSATLAEVIDACAGARVVAGVEGSHLTHGLQIMPNDAALFVIQPPDRVVSILKVVTDRQGQAYGFVVGEGSHDAFSVDWDDVSRTLDLVVG</sequence>
<accession>A0A922TAT4</accession>
<dbReference type="GO" id="GO:0016757">
    <property type="term" value="F:glycosyltransferase activity"/>
    <property type="evidence" value="ECO:0007669"/>
    <property type="project" value="InterPro"/>
</dbReference>
<dbReference type="EMBL" id="JOKJ01000015">
    <property type="protein sequence ID" value="KEQ06662.1"/>
    <property type="molecule type" value="Genomic_DNA"/>
</dbReference>
<proteinExistence type="predicted"/>
<reference evidence="2 3" key="1">
    <citation type="submission" date="2014-06" db="EMBL/GenBank/DDBJ databases">
        <title>Rhizobium pelagicum/R2-400B4.</title>
        <authorList>
            <person name="Kimes N.E."/>
            <person name="Lopez-Perez M."/>
        </authorList>
    </citation>
    <scope>NUCLEOTIDE SEQUENCE [LARGE SCALE GENOMIC DNA]</scope>
    <source>
        <strain evidence="2 3">R2-400B4</strain>
    </source>
</reference>
<evidence type="ECO:0000313" key="2">
    <source>
        <dbReference type="EMBL" id="KEQ06662.1"/>
    </source>
</evidence>
<gene>
    <name evidence="2" type="ORF">GV68_06295</name>
</gene>
<dbReference type="AlphaFoldDB" id="A0A922TAT4"/>
<organism evidence="2 3">
    <name type="scientific">Pseudorhizobium pelagicum</name>
    <dbReference type="NCBI Taxonomy" id="1509405"/>
    <lineage>
        <taxon>Bacteria</taxon>
        <taxon>Pseudomonadati</taxon>
        <taxon>Pseudomonadota</taxon>
        <taxon>Alphaproteobacteria</taxon>
        <taxon>Hyphomicrobiales</taxon>
        <taxon>Rhizobiaceae</taxon>
        <taxon>Rhizobium/Agrobacterium group</taxon>
        <taxon>Pseudorhizobium</taxon>
    </lineage>
</organism>
<evidence type="ECO:0000313" key="3">
    <source>
        <dbReference type="Proteomes" id="UP000052167"/>
    </source>
</evidence>
<keyword evidence="3" id="KW-1185">Reference proteome</keyword>
<dbReference type="OrthoDB" id="6935590at2"/>